<feature type="chain" id="PRO_5008109510" evidence="1">
    <location>
        <begin position="25"/>
        <end position="233"/>
    </location>
</feature>
<reference evidence="2" key="2">
    <citation type="submission" date="2016-05" db="EMBL/GenBank/DDBJ databases">
        <title>Comparative analysis highlights variable genome content of wheat rusts and divergence of the mating loci.</title>
        <authorList>
            <person name="Cuomo C.A."/>
            <person name="Bakkeren G."/>
            <person name="Szabo L."/>
            <person name="Khalil H."/>
            <person name="Joly D."/>
            <person name="Goldberg J."/>
            <person name="Young S."/>
            <person name="Zeng Q."/>
            <person name="Fellers J."/>
        </authorList>
    </citation>
    <scope>NUCLEOTIDE SEQUENCE [LARGE SCALE GENOMIC DNA]</scope>
    <source>
        <strain evidence="2">1-1 BBBD Race 1</strain>
    </source>
</reference>
<organism evidence="2">
    <name type="scientific">Puccinia triticina (isolate 1-1 / race 1 (BBBD))</name>
    <name type="common">Brown leaf rust fungus</name>
    <dbReference type="NCBI Taxonomy" id="630390"/>
    <lineage>
        <taxon>Eukaryota</taxon>
        <taxon>Fungi</taxon>
        <taxon>Dikarya</taxon>
        <taxon>Basidiomycota</taxon>
        <taxon>Pucciniomycotina</taxon>
        <taxon>Pucciniomycetes</taxon>
        <taxon>Pucciniales</taxon>
        <taxon>Pucciniaceae</taxon>
        <taxon>Puccinia</taxon>
    </lineage>
</organism>
<evidence type="ECO:0000313" key="3">
    <source>
        <dbReference type="EnsemblFungi" id="PTTG_29749-t43_1-p1"/>
    </source>
</evidence>
<dbReference type="EnsemblFungi" id="PTTG_29749-t43_1">
    <property type="protein sequence ID" value="PTTG_29749-t43_1-p1"/>
    <property type="gene ID" value="PTTG_29749"/>
</dbReference>
<sequence>MIAAKKSLLCIALHTLGYSRLALSAPMQAGHSIKEAGDVGLQSSIRYDADMEKAALDHSAAVESNKDQQQETIQKLSMYEGEHHGMGGDEANKSRGVSELESEENLQKFAENPMGSESDKNGGELLQELWRKYPDFDKEPVSEILSEMLSSMTQLLKNVVGSDIPSTRHYLRENLAAIQKYRDWVKSEEASVGIMDQDRLKFLSDIDEVATVLITDFKQRLGVNWVHQADKDM</sequence>
<name>A0A180G2S4_PUCT1</name>
<reference evidence="3 4" key="3">
    <citation type="journal article" date="2017" name="G3 (Bethesda)">
        <title>Comparative analysis highlights variable genome content of wheat rusts and divergence of the mating loci.</title>
        <authorList>
            <person name="Cuomo C.A."/>
            <person name="Bakkeren G."/>
            <person name="Khalil H.B."/>
            <person name="Panwar V."/>
            <person name="Joly D."/>
            <person name="Linning R."/>
            <person name="Sakthikumar S."/>
            <person name="Song X."/>
            <person name="Adiconis X."/>
            <person name="Fan L."/>
            <person name="Goldberg J.M."/>
            <person name="Levin J.Z."/>
            <person name="Young S."/>
            <person name="Zeng Q."/>
            <person name="Anikster Y."/>
            <person name="Bruce M."/>
            <person name="Wang M."/>
            <person name="Yin C."/>
            <person name="McCallum B."/>
            <person name="Szabo L.J."/>
            <person name="Hulbert S."/>
            <person name="Chen X."/>
            <person name="Fellers J.P."/>
        </authorList>
    </citation>
    <scope>NUCLEOTIDE SEQUENCE</scope>
    <source>
        <strain evidence="4">Isolate 1-1 / race 1 (BBBD)</strain>
        <strain evidence="3">isolate 1-1 / race 1 (BBBD)</strain>
    </source>
</reference>
<accession>A0A180G2S4</accession>
<reference evidence="2" key="1">
    <citation type="submission" date="2009-11" db="EMBL/GenBank/DDBJ databases">
        <authorList>
            <consortium name="The Broad Institute Genome Sequencing Platform"/>
            <person name="Ward D."/>
            <person name="Feldgarden M."/>
            <person name="Earl A."/>
            <person name="Young S.K."/>
            <person name="Zeng Q."/>
            <person name="Koehrsen M."/>
            <person name="Alvarado L."/>
            <person name="Berlin A."/>
            <person name="Bochicchio J."/>
            <person name="Borenstein D."/>
            <person name="Chapman S.B."/>
            <person name="Chen Z."/>
            <person name="Engels R."/>
            <person name="Freedman E."/>
            <person name="Gellesch M."/>
            <person name="Goldberg J."/>
            <person name="Griggs A."/>
            <person name="Gujja S."/>
            <person name="Heilman E."/>
            <person name="Heiman D."/>
            <person name="Hepburn T."/>
            <person name="Howarth C."/>
            <person name="Jen D."/>
            <person name="Larson L."/>
            <person name="Lewis B."/>
            <person name="Mehta T."/>
            <person name="Park D."/>
            <person name="Pearson M."/>
            <person name="Roberts A."/>
            <person name="Saif S."/>
            <person name="Shea T."/>
            <person name="Shenoy N."/>
            <person name="Sisk P."/>
            <person name="Stolte C."/>
            <person name="Sykes S."/>
            <person name="Thomson T."/>
            <person name="Walk T."/>
            <person name="White J."/>
            <person name="Yandava C."/>
            <person name="Izard J."/>
            <person name="Baranova O.V."/>
            <person name="Blanton J.M."/>
            <person name="Tanner A.C."/>
            <person name="Dewhirst F.E."/>
            <person name="Haas B."/>
            <person name="Nusbaum C."/>
            <person name="Birren B."/>
        </authorList>
    </citation>
    <scope>NUCLEOTIDE SEQUENCE [LARGE SCALE GENOMIC DNA]</scope>
    <source>
        <strain evidence="2">1-1 BBBD Race 1</strain>
    </source>
</reference>
<feature type="signal peptide" evidence="1">
    <location>
        <begin position="1"/>
        <end position="24"/>
    </location>
</feature>
<evidence type="ECO:0000313" key="4">
    <source>
        <dbReference type="Proteomes" id="UP000005240"/>
    </source>
</evidence>
<reference evidence="3" key="4">
    <citation type="submission" date="2025-05" db="UniProtKB">
        <authorList>
            <consortium name="EnsemblFungi"/>
        </authorList>
    </citation>
    <scope>IDENTIFICATION</scope>
    <source>
        <strain evidence="3">isolate 1-1 / race 1 (BBBD)</strain>
    </source>
</reference>
<keyword evidence="1" id="KW-0732">Signal</keyword>
<protein>
    <submittedName>
        <fullName evidence="2 3">Uncharacterized protein</fullName>
    </submittedName>
</protein>
<dbReference type="Proteomes" id="UP000005240">
    <property type="component" value="Unassembled WGS sequence"/>
</dbReference>
<keyword evidence="4" id="KW-1185">Reference proteome</keyword>
<dbReference type="VEuPathDB" id="FungiDB:PTTG_29749"/>
<dbReference type="AlphaFoldDB" id="A0A180G2S4"/>
<proteinExistence type="predicted"/>
<gene>
    <name evidence="2" type="ORF">PTTG_29749</name>
</gene>
<dbReference type="OrthoDB" id="2506465at2759"/>
<evidence type="ECO:0000313" key="2">
    <source>
        <dbReference type="EMBL" id="OAV86739.1"/>
    </source>
</evidence>
<evidence type="ECO:0000256" key="1">
    <source>
        <dbReference type="SAM" id="SignalP"/>
    </source>
</evidence>
<dbReference type="EMBL" id="ADAS02000846">
    <property type="protein sequence ID" value="OAV86739.1"/>
    <property type="molecule type" value="Genomic_DNA"/>
</dbReference>